<dbReference type="AlphaFoldDB" id="A0A0F9FJW8"/>
<feature type="compositionally biased region" description="Polar residues" evidence="1">
    <location>
        <begin position="1"/>
        <end position="10"/>
    </location>
</feature>
<evidence type="ECO:0000256" key="1">
    <source>
        <dbReference type="SAM" id="MobiDB-lite"/>
    </source>
</evidence>
<evidence type="ECO:0000313" key="3">
    <source>
        <dbReference type="EMBL" id="KKL57575.1"/>
    </source>
</evidence>
<feature type="region of interest" description="Disordered" evidence="1">
    <location>
        <begin position="1"/>
        <end position="26"/>
    </location>
</feature>
<dbReference type="EMBL" id="LAZR01055539">
    <property type="protein sequence ID" value="KKK76141.1"/>
    <property type="molecule type" value="Genomic_DNA"/>
</dbReference>
<accession>A0A0F9FJW8</accession>
<organism evidence="3">
    <name type="scientific">marine sediment metagenome</name>
    <dbReference type="NCBI Taxonomy" id="412755"/>
    <lineage>
        <taxon>unclassified sequences</taxon>
        <taxon>metagenomes</taxon>
        <taxon>ecological metagenomes</taxon>
    </lineage>
</organism>
<dbReference type="EMBL" id="LAZR01030119">
    <property type="protein sequence ID" value="KKL57575.1"/>
    <property type="molecule type" value="Genomic_DNA"/>
</dbReference>
<evidence type="ECO:0000313" key="2">
    <source>
        <dbReference type="EMBL" id="KKK76141.1"/>
    </source>
</evidence>
<name>A0A0F9FJW8_9ZZZZ</name>
<reference evidence="3" key="1">
    <citation type="journal article" date="2015" name="Nature">
        <title>Complex archaea that bridge the gap between prokaryotes and eukaryotes.</title>
        <authorList>
            <person name="Spang A."/>
            <person name="Saw J.H."/>
            <person name="Jorgensen S.L."/>
            <person name="Zaremba-Niedzwiedzka K."/>
            <person name="Martijn J."/>
            <person name="Lind A.E."/>
            <person name="van Eijk R."/>
            <person name="Schleper C."/>
            <person name="Guy L."/>
            <person name="Ettema T.J."/>
        </authorList>
    </citation>
    <scope>NUCLEOTIDE SEQUENCE</scope>
</reference>
<gene>
    <name evidence="3" type="ORF">LCGC14_2234080</name>
    <name evidence="2" type="ORF">LCGC14_2866630</name>
</gene>
<feature type="non-terminal residue" evidence="3">
    <location>
        <position position="1"/>
    </location>
</feature>
<proteinExistence type="predicted"/>
<comment type="caution">
    <text evidence="3">The sequence shown here is derived from an EMBL/GenBank/DDBJ whole genome shotgun (WGS) entry which is preliminary data.</text>
</comment>
<protein>
    <submittedName>
        <fullName evidence="3">Uncharacterized protein</fullName>
    </submittedName>
</protein>
<feature type="compositionally biased region" description="Gly residues" evidence="1">
    <location>
        <begin position="15"/>
        <end position="26"/>
    </location>
</feature>
<sequence>VPTPDRTQSVEIGDGVDGGVKGGNDE</sequence>